<comment type="catalytic activity">
    <reaction evidence="11">
        <text>(S)-dihydroorotate + NAD(+) = orotate + NADH + H(+)</text>
        <dbReference type="Rhea" id="RHEA:13513"/>
        <dbReference type="ChEBI" id="CHEBI:15378"/>
        <dbReference type="ChEBI" id="CHEBI:30839"/>
        <dbReference type="ChEBI" id="CHEBI:30864"/>
        <dbReference type="ChEBI" id="CHEBI:57540"/>
        <dbReference type="ChEBI" id="CHEBI:57945"/>
        <dbReference type="EC" id="1.3.1.14"/>
    </reaction>
</comment>
<dbReference type="CDD" id="cd04740">
    <property type="entry name" value="DHOD_1B_like"/>
    <property type="match status" value="1"/>
</dbReference>
<comment type="function">
    <text evidence="1">Catalyzes the conversion of dihydroorotate to orotate with NAD(+) as electron acceptor.</text>
</comment>
<dbReference type="Proteomes" id="UP000295718">
    <property type="component" value="Unassembled WGS sequence"/>
</dbReference>
<keyword evidence="7 12" id="KW-0288">FMN</keyword>
<feature type="binding site" evidence="12">
    <location>
        <begin position="217"/>
        <end position="218"/>
    </location>
    <ligand>
        <name>substrate</name>
    </ligand>
</feature>
<dbReference type="GO" id="GO:0005737">
    <property type="term" value="C:cytoplasm"/>
    <property type="evidence" value="ECO:0007669"/>
    <property type="project" value="UniProtKB-SubCell"/>
</dbReference>
<dbReference type="EC" id="1.3.-.-" evidence="12"/>
<feature type="binding site" evidence="12">
    <location>
        <begin position="95"/>
        <end position="99"/>
    </location>
    <ligand>
        <name>substrate</name>
    </ligand>
</feature>
<dbReference type="InterPro" id="IPR012135">
    <property type="entry name" value="Dihydroorotate_DH_1_2"/>
</dbReference>
<keyword evidence="5 12" id="KW-0963">Cytoplasm</keyword>
<protein>
    <recommendedName>
        <fullName evidence="12">Dihydroorotate dehydrogenase</fullName>
        <shortName evidence="12">DHOD</shortName>
        <shortName evidence="12">DHODase</shortName>
        <shortName evidence="12">DHOdehase</shortName>
        <ecNumber evidence="12">1.3.-.-</ecNumber>
    </recommendedName>
</protein>
<evidence type="ECO:0000256" key="11">
    <source>
        <dbReference type="ARBA" id="ARBA00048996"/>
    </source>
</evidence>
<dbReference type="GO" id="GO:0044205">
    <property type="term" value="P:'de novo' UMP biosynthetic process"/>
    <property type="evidence" value="ECO:0007669"/>
    <property type="project" value="UniProtKB-UniRule"/>
</dbReference>
<keyword evidence="6 12" id="KW-0285">Flavoprotein</keyword>
<dbReference type="NCBIfam" id="NF005574">
    <property type="entry name" value="PRK07259.1"/>
    <property type="match status" value="1"/>
</dbReference>
<dbReference type="SUPFAM" id="SSF51395">
    <property type="entry name" value="FMN-linked oxidoreductases"/>
    <property type="match status" value="1"/>
</dbReference>
<dbReference type="GO" id="GO:0004589">
    <property type="term" value="F:dihydroorotate dehydrogenase (NAD+) activity"/>
    <property type="evidence" value="ECO:0007669"/>
    <property type="project" value="UniProtKB-EC"/>
</dbReference>
<feature type="binding site" evidence="12">
    <location>
        <position position="190"/>
    </location>
    <ligand>
        <name>FMN</name>
        <dbReference type="ChEBI" id="CHEBI:58210"/>
    </ligand>
</feature>
<evidence type="ECO:0000259" key="13">
    <source>
        <dbReference type="Pfam" id="PF01180"/>
    </source>
</evidence>
<dbReference type="InterPro" id="IPR050074">
    <property type="entry name" value="DHO_dehydrogenase"/>
</dbReference>
<dbReference type="PANTHER" id="PTHR48109">
    <property type="entry name" value="DIHYDROOROTATE DEHYDROGENASE (QUINONE), MITOCHONDRIAL-RELATED"/>
    <property type="match status" value="1"/>
</dbReference>
<comment type="pathway">
    <text evidence="3">Pyrimidine metabolism; UMP biosynthesis via de novo pathway; orotate from (S)-dihydroorotate (NAD(+) route): step 1/1.</text>
</comment>
<evidence type="ECO:0000256" key="7">
    <source>
        <dbReference type="ARBA" id="ARBA00022643"/>
    </source>
</evidence>
<comment type="catalytic activity">
    <reaction evidence="12">
        <text>(S)-dihydroorotate + A = orotate + AH2</text>
        <dbReference type="Rhea" id="RHEA:18073"/>
        <dbReference type="ChEBI" id="CHEBI:13193"/>
        <dbReference type="ChEBI" id="CHEBI:17499"/>
        <dbReference type="ChEBI" id="CHEBI:30839"/>
        <dbReference type="ChEBI" id="CHEBI:30864"/>
    </reaction>
</comment>
<feature type="binding site" evidence="12">
    <location>
        <position position="242"/>
    </location>
    <ligand>
        <name>FMN</name>
        <dbReference type="ChEBI" id="CHEBI:58210"/>
    </ligand>
</feature>
<proteinExistence type="inferred from homology"/>
<accession>A0A4R1R6C6</accession>
<evidence type="ECO:0000313" key="14">
    <source>
        <dbReference type="EMBL" id="TCL61113.1"/>
    </source>
</evidence>
<dbReference type="HAMAP" id="MF_00224">
    <property type="entry name" value="DHO_dh_type1"/>
    <property type="match status" value="1"/>
</dbReference>
<comment type="similarity">
    <text evidence="4 12">Belongs to the dihydroorotate dehydrogenase family. Type 1 subfamily.</text>
</comment>
<keyword evidence="15" id="KW-1185">Reference proteome</keyword>
<dbReference type="UniPathway" id="UPA00070"/>
<dbReference type="Pfam" id="PF01180">
    <property type="entry name" value="DHO_dh"/>
    <property type="match status" value="1"/>
</dbReference>
<feature type="binding site" evidence="12">
    <location>
        <position position="152"/>
    </location>
    <ligand>
        <name>substrate</name>
    </ligand>
</feature>
<dbReference type="InterPro" id="IPR024920">
    <property type="entry name" value="Dihydroorotate_DH_1"/>
</dbReference>
<dbReference type="InterPro" id="IPR049622">
    <property type="entry name" value="Dihydroorotate_DH_I"/>
</dbReference>
<feature type="active site" description="Nucleophile" evidence="12">
    <location>
        <position position="155"/>
    </location>
</feature>
<reference evidence="14 15" key="1">
    <citation type="submission" date="2019-03" db="EMBL/GenBank/DDBJ databases">
        <title>Genomic Encyclopedia of Type Strains, Phase IV (KMG-IV): sequencing the most valuable type-strain genomes for metagenomic binning, comparative biology and taxonomic classification.</title>
        <authorList>
            <person name="Goeker M."/>
        </authorList>
    </citation>
    <scope>NUCLEOTIDE SEQUENCE [LARGE SCALE GENOMIC DNA]</scope>
    <source>
        <strain evidence="14 15">DSM 100556</strain>
    </source>
</reference>
<dbReference type="Gene3D" id="3.20.20.70">
    <property type="entry name" value="Aldolase class I"/>
    <property type="match status" value="1"/>
</dbReference>
<evidence type="ECO:0000256" key="5">
    <source>
        <dbReference type="ARBA" id="ARBA00022490"/>
    </source>
</evidence>
<feature type="binding site" evidence="12">
    <location>
        <begin position="268"/>
        <end position="269"/>
    </location>
    <ligand>
        <name>FMN</name>
        <dbReference type="ChEBI" id="CHEBI:58210"/>
    </ligand>
</feature>
<gene>
    <name evidence="12" type="primary">pyrD</name>
    <name evidence="14" type="ORF">EDD76_101210</name>
</gene>
<dbReference type="STRING" id="1469948.GCA_000732725_02559"/>
<comment type="caution">
    <text evidence="12">Lacks conserved residue(s) required for the propagation of feature annotation.</text>
</comment>
<feature type="binding site" evidence="12">
    <location>
        <position position="152"/>
    </location>
    <ligand>
        <name>FMN</name>
        <dbReference type="ChEBI" id="CHEBI:58210"/>
    </ligand>
</feature>
<dbReference type="AlphaFoldDB" id="A0A4R1R6C6"/>
<evidence type="ECO:0000256" key="2">
    <source>
        <dbReference type="ARBA" id="ARBA00004496"/>
    </source>
</evidence>
<keyword evidence="8 12" id="KW-0665">Pyrimidine biosynthesis</keyword>
<feature type="binding site" evidence="12">
    <location>
        <position position="47"/>
    </location>
    <ligand>
        <name>FMN</name>
        <dbReference type="ChEBI" id="CHEBI:58210"/>
    </ligand>
</feature>
<dbReference type="PROSITE" id="PS00912">
    <property type="entry name" value="DHODEHASE_2"/>
    <property type="match status" value="1"/>
</dbReference>
<feature type="binding site" evidence="12">
    <location>
        <begin position="71"/>
        <end position="72"/>
    </location>
    <ligand>
        <name>FMN</name>
        <dbReference type="ChEBI" id="CHEBI:58210"/>
    </ligand>
</feature>
<organism evidence="14 15">
    <name type="scientific">Kineothrix alysoides</name>
    <dbReference type="NCBI Taxonomy" id="1469948"/>
    <lineage>
        <taxon>Bacteria</taxon>
        <taxon>Bacillati</taxon>
        <taxon>Bacillota</taxon>
        <taxon>Clostridia</taxon>
        <taxon>Lachnospirales</taxon>
        <taxon>Lachnospiraceae</taxon>
        <taxon>Kineothrix</taxon>
    </lineage>
</organism>
<dbReference type="PANTHER" id="PTHR48109:SF1">
    <property type="entry name" value="DIHYDROOROTATE DEHYDROGENASE (FUMARATE)"/>
    <property type="match status" value="1"/>
</dbReference>
<feature type="domain" description="Dihydroorotate dehydrogenase catalytic" evidence="13">
    <location>
        <begin position="31"/>
        <end position="311"/>
    </location>
</feature>
<dbReference type="InterPro" id="IPR013785">
    <property type="entry name" value="Aldolase_TIM"/>
</dbReference>
<comment type="subcellular location">
    <subcellularLocation>
        <location evidence="2 12">Cytoplasm</location>
    </subcellularLocation>
</comment>
<evidence type="ECO:0000256" key="10">
    <source>
        <dbReference type="ARBA" id="ARBA00023027"/>
    </source>
</evidence>
<dbReference type="GO" id="GO:0006207">
    <property type="term" value="P:'de novo' pyrimidine nucleobase biosynthetic process"/>
    <property type="evidence" value="ECO:0007669"/>
    <property type="project" value="InterPro"/>
</dbReference>
<keyword evidence="10" id="KW-0520">NAD</keyword>
<evidence type="ECO:0000313" key="15">
    <source>
        <dbReference type="Proteomes" id="UP000295718"/>
    </source>
</evidence>
<dbReference type="InterPro" id="IPR033888">
    <property type="entry name" value="DHOD_1B"/>
</dbReference>
<dbReference type="NCBIfam" id="TIGR01037">
    <property type="entry name" value="pyrD_sub1_fam"/>
    <property type="match status" value="1"/>
</dbReference>
<dbReference type="EMBL" id="SLUO01000001">
    <property type="protein sequence ID" value="TCL61113.1"/>
    <property type="molecule type" value="Genomic_DNA"/>
</dbReference>
<sequence length="327" mass="35330">MKNKFFTRKFVPAAQSLQAMRKVWLFRMNTKVTIAGVEFKNPVMTASGTFGSGMEYAQFVDLNRLGAVVTKGVANVPWEGNPTPRIAETYGGMLNAIGLQNPGVEVFLQRDLPFLKKYDTKVIVNVCGKTVEDYLEVVERLGDSGVDMLEINVSCPNVKEGAIAFGQKADCLYDITSQIKKKAKQPVIMKLSPNVTDITEMAKAAEAAGADALSMINTITGMKIDIHKRAFVLANKTGGLSGPAIKPVAVRMVYQASHAVKIPVIGMGGISDAEDAIEFLMAGATAVAVGAMNFVNPYATEETVKGIEEYMRKYGIEDINSLIGCVE</sequence>
<evidence type="ECO:0000256" key="9">
    <source>
        <dbReference type="ARBA" id="ARBA00023002"/>
    </source>
</evidence>
<name>A0A4R1R6C6_9FIRM</name>
<evidence type="ECO:0000256" key="4">
    <source>
        <dbReference type="ARBA" id="ARBA00008008"/>
    </source>
</evidence>
<comment type="cofactor">
    <cofactor evidence="12">
        <name>FMN</name>
        <dbReference type="ChEBI" id="CHEBI:58210"/>
    </cofactor>
    <text evidence="12">Binds 1 FMN per subunit.</text>
</comment>
<dbReference type="PIRSF" id="PIRSF000164">
    <property type="entry name" value="DHO_oxidase"/>
    <property type="match status" value="1"/>
</dbReference>
<evidence type="ECO:0000256" key="12">
    <source>
        <dbReference type="HAMAP-Rule" id="MF_00224"/>
    </source>
</evidence>
<dbReference type="InterPro" id="IPR001295">
    <property type="entry name" value="Dihydroorotate_DH_CS"/>
</dbReference>
<keyword evidence="9 12" id="KW-0560">Oxidoreductase</keyword>
<comment type="caution">
    <text evidence="14">The sequence shown here is derived from an EMBL/GenBank/DDBJ whole genome shotgun (WGS) entry which is preliminary data.</text>
</comment>
<feature type="binding site" evidence="12">
    <location>
        <position position="216"/>
    </location>
    <ligand>
        <name>FMN</name>
        <dbReference type="ChEBI" id="CHEBI:58210"/>
    </ligand>
</feature>
<evidence type="ECO:0000256" key="1">
    <source>
        <dbReference type="ARBA" id="ARBA00003616"/>
    </source>
</evidence>
<feature type="binding site" evidence="12">
    <location>
        <position position="71"/>
    </location>
    <ligand>
        <name>substrate</name>
    </ligand>
</feature>
<evidence type="ECO:0000256" key="3">
    <source>
        <dbReference type="ARBA" id="ARBA00004715"/>
    </source>
</evidence>
<evidence type="ECO:0000256" key="6">
    <source>
        <dbReference type="ARBA" id="ARBA00022630"/>
    </source>
</evidence>
<dbReference type="InterPro" id="IPR005720">
    <property type="entry name" value="Dihydroorotate_DH_cat"/>
</dbReference>
<feature type="binding site" evidence="12">
    <location>
        <position position="125"/>
    </location>
    <ligand>
        <name>FMN</name>
        <dbReference type="ChEBI" id="CHEBI:58210"/>
    </ligand>
</feature>
<evidence type="ECO:0000256" key="8">
    <source>
        <dbReference type="ARBA" id="ARBA00022975"/>
    </source>
</evidence>
<dbReference type="FunFam" id="3.20.20.70:FF:000027">
    <property type="entry name" value="Dihydropyrimidine dehydrogenase [NADP(+)]"/>
    <property type="match status" value="1"/>
</dbReference>